<organism evidence="1 2">
    <name type="scientific">Paraburkholderia bryophila</name>
    <dbReference type="NCBI Taxonomy" id="420952"/>
    <lineage>
        <taxon>Bacteria</taxon>
        <taxon>Pseudomonadati</taxon>
        <taxon>Pseudomonadota</taxon>
        <taxon>Betaproteobacteria</taxon>
        <taxon>Burkholderiales</taxon>
        <taxon>Burkholderiaceae</taxon>
        <taxon>Paraburkholderia</taxon>
    </lineage>
</organism>
<sequence>MKMHTLDGLKEKARTCKTEMVPFPYVAFVTASQRVPGCTVRIEQTTITALYDRAADSYLWIMEGRFVNEEQVQIFLNE</sequence>
<reference evidence="1 2" key="1">
    <citation type="submission" date="2020-07" db="EMBL/GenBank/DDBJ databases">
        <title>Exploring microbial biodiversity for novel pathways involved in the catabolism of aromatic compounds derived from lignin.</title>
        <authorList>
            <person name="Elkins J."/>
        </authorList>
    </citation>
    <scope>NUCLEOTIDE SEQUENCE [LARGE SCALE GENOMIC DNA]</scope>
    <source>
        <strain evidence="1 2">H2C3B</strain>
    </source>
</reference>
<dbReference type="RefSeq" id="WP_179703336.1">
    <property type="nucleotide sequence ID" value="NZ_JACCAU010000001.1"/>
</dbReference>
<protein>
    <submittedName>
        <fullName evidence="1">Uncharacterized protein</fullName>
    </submittedName>
</protein>
<accession>A0A7Z0AXK6</accession>
<dbReference type="EMBL" id="JACCAU010000001">
    <property type="protein sequence ID" value="NYH13549.1"/>
    <property type="molecule type" value="Genomic_DNA"/>
</dbReference>
<comment type="caution">
    <text evidence="1">The sequence shown here is derived from an EMBL/GenBank/DDBJ whole genome shotgun (WGS) entry which is preliminary data.</text>
</comment>
<evidence type="ECO:0000313" key="1">
    <source>
        <dbReference type="EMBL" id="NYH13549.1"/>
    </source>
</evidence>
<gene>
    <name evidence="1" type="ORF">GGD41_000777</name>
</gene>
<dbReference type="Proteomes" id="UP000572540">
    <property type="component" value="Unassembled WGS sequence"/>
</dbReference>
<dbReference type="AlphaFoldDB" id="A0A7Z0AXK6"/>
<proteinExistence type="predicted"/>
<evidence type="ECO:0000313" key="2">
    <source>
        <dbReference type="Proteomes" id="UP000572540"/>
    </source>
</evidence>
<name>A0A7Z0AXK6_9BURK</name>